<organism evidence="2 3">
    <name type="scientific">Colocasia esculenta</name>
    <name type="common">Wild taro</name>
    <name type="synonym">Arum esculentum</name>
    <dbReference type="NCBI Taxonomy" id="4460"/>
    <lineage>
        <taxon>Eukaryota</taxon>
        <taxon>Viridiplantae</taxon>
        <taxon>Streptophyta</taxon>
        <taxon>Embryophyta</taxon>
        <taxon>Tracheophyta</taxon>
        <taxon>Spermatophyta</taxon>
        <taxon>Magnoliopsida</taxon>
        <taxon>Liliopsida</taxon>
        <taxon>Araceae</taxon>
        <taxon>Aroideae</taxon>
        <taxon>Colocasieae</taxon>
        <taxon>Colocasia</taxon>
    </lineage>
</organism>
<dbReference type="Proteomes" id="UP000652761">
    <property type="component" value="Unassembled WGS sequence"/>
</dbReference>
<feature type="compositionally biased region" description="Low complexity" evidence="1">
    <location>
        <begin position="625"/>
        <end position="637"/>
    </location>
</feature>
<feature type="compositionally biased region" description="Polar residues" evidence="1">
    <location>
        <begin position="666"/>
        <end position="678"/>
    </location>
</feature>
<feature type="compositionally biased region" description="Basic and acidic residues" evidence="1">
    <location>
        <begin position="641"/>
        <end position="656"/>
    </location>
</feature>
<dbReference type="PANTHER" id="PTHR21529:SF4">
    <property type="entry name" value="TPR AND ANKYRIN REPEAT-CONTAINING PROTEIN 1"/>
    <property type="match status" value="1"/>
</dbReference>
<reference evidence="2" key="1">
    <citation type="submission" date="2017-07" db="EMBL/GenBank/DDBJ databases">
        <title>Taro Niue Genome Assembly and Annotation.</title>
        <authorList>
            <person name="Atibalentja N."/>
            <person name="Keating K."/>
            <person name="Fields C.J."/>
        </authorList>
    </citation>
    <scope>NUCLEOTIDE SEQUENCE</scope>
    <source>
        <strain evidence="2">Niue_2</strain>
        <tissue evidence="2">Leaf</tissue>
    </source>
</reference>
<feature type="compositionally biased region" description="Basic residues" evidence="1">
    <location>
        <begin position="684"/>
        <end position="703"/>
    </location>
</feature>
<accession>A0A843WI42</accession>
<evidence type="ECO:0000313" key="2">
    <source>
        <dbReference type="EMBL" id="MQM02500.1"/>
    </source>
</evidence>
<dbReference type="AlphaFoldDB" id="A0A843WI42"/>
<evidence type="ECO:0000256" key="1">
    <source>
        <dbReference type="SAM" id="MobiDB-lite"/>
    </source>
</evidence>
<comment type="caution">
    <text evidence="2">The sequence shown here is derived from an EMBL/GenBank/DDBJ whole genome shotgun (WGS) entry which is preliminary data.</text>
</comment>
<feature type="region of interest" description="Disordered" evidence="1">
    <location>
        <begin position="608"/>
        <end position="703"/>
    </location>
</feature>
<evidence type="ECO:0000313" key="3">
    <source>
        <dbReference type="Proteomes" id="UP000652761"/>
    </source>
</evidence>
<dbReference type="EMBL" id="NMUH01002865">
    <property type="protein sequence ID" value="MQM02500.1"/>
    <property type="molecule type" value="Genomic_DNA"/>
</dbReference>
<gene>
    <name evidence="2" type="ORF">Taro_035268</name>
</gene>
<protein>
    <submittedName>
        <fullName evidence="2">Uncharacterized protein</fullName>
    </submittedName>
</protein>
<dbReference type="OrthoDB" id="3156807at2759"/>
<name>A0A843WI42_COLES</name>
<keyword evidence="3" id="KW-1185">Reference proteome</keyword>
<dbReference type="PANTHER" id="PTHR21529">
    <property type="entry name" value="MAMMARY TURMOR VIRUS RECEPTOR HOMOLOG 1, 2 MTVR1, 2"/>
    <property type="match status" value="1"/>
</dbReference>
<proteinExistence type="predicted"/>
<sequence>MHFHSDDSGTIYLKKCGEVWLESAGDCFSQAECWPLAAEAYGKRNKYSKCLSACSKDNLLEMGLNFIQRWKENATADDPVAKDQSLHEITDPFVERCIFHYRRMKNKDHTLKAIRAFSCVENARTFLKSQNYLDELFMMEEELGNFLEAANIAKLKGDLVLEARMLAKTGDNEHAARLIHFHVVVNSLWSSGGKGWPLKQFREKDELLRRAEILSQKHSSHFYESVCVQSGILSDKKGCLLDLISSTSENHSRTTLLNNAISCETTRENDYSSYIDFCLEYFGVRKVGDERYNVIIADASWIKEFDVRPLNRISGCTYIQESQFLSAAKCYWASELVAVGMKVLEMIEALDKFCFEKNNPLFCQGTIILHIYEVSKFLIESELVGSKLHKKQLQNFFELSKGRFFEIVFPLDWRQTATLNMFSLRQRDLAVELLREILPVNISVRDHKLSFGQIGRIVMLLFTCGMPGEELYLIIHQHFGVACPPWGTFLENLWQNKGPEQQVLMTMALQDALQSTFHAGWQSESNDVAWKLPRAFYDCFKNVRRHNFAEMFARALKAIEDPLVTVSFKGKCRKLSPAHSIFIDIGAAESREDILDVLMPRKNAGCKSEPLGNSADGPCVADLPSSGSLEGSGSHSGDPSGRAKESKVIENDDCIPHRVKVGESPAETSASVPSTQGQGDKGKPNKAPRKGNRKGGKGKQKRK</sequence>
<dbReference type="InterPro" id="IPR039904">
    <property type="entry name" value="TRANK1"/>
</dbReference>